<evidence type="ECO:0000256" key="1">
    <source>
        <dbReference type="SAM" id="MobiDB-lite"/>
    </source>
</evidence>
<dbReference type="Pfam" id="PF00144">
    <property type="entry name" value="Beta-lactamase"/>
    <property type="match status" value="1"/>
</dbReference>
<dbReference type="Gene3D" id="3.40.710.10">
    <property type="entry name" value="DD-peptidase/beta-lactamase superfamily"/>
    <property type="match status" value="1"/>
</dbReference>
<evidence type="ECO:0000313" key="3">
    <source>
        <dbReference type="EMBL" id="GFH75803.1"/>
    </source>
</evidence>
<evidence type="ECO:0000259" key="2">
    <source>
        <dbReference type="Pfam" id="PF00144"/>
    </source>
</evidence>
<dbReference type="Proteomes" id="UP000480804">
    <property type="component" value="Unassembled WGS sequence"/>
</dbReference>
<accession>A0A8H9HER2</accession>
<dbReference type="SUPFAM" id="SSF56601">
    <property type="entry name" value="beta-lactamase/transpeptidase-like"/>
    <property type="match status" value="1"/>
</dbReference>
<reference evidence="3 5" key="2">
    <citation type="submission" date="2020-02" db="EMBL/GenBank/DDBJ databases">
        <title>Whole genome shotgun sequence of Streptomyces gougerotii NBRC 13043.</title>
        <authorList>
            <person name="Ichikawa N."/>
            <person name="Komaki H."/>
            <person name="Tamura T."/>
        </authorList>
    </citation>
    <scope>NUCLEOTIDE SEQUENCE [LARGE SCALE GENOMIC DNA]</scope>
    <source>
        <strain evidence="3 5">NBRC 13043</strain>
    </source>
</reference>
<dbReference type="InterPro" id="IPR050789">
    <property type="entry name" value="Diverse_Enzym_Activities"/>
</dbReference>
<organism evidence="4 6">
    <name type="scientific">Streptomyces gougerotii</name>
    <dbReference type="NCBI Taxonomy" id="53448"/>
    <lineage>
        <taxon>Bacteria</taxon>
        <taxon>Bacillati</taxon>
        <taxon>Actinomycetota</taxon>
        <taxon>Actinomycetes</taxon>
        <taxon>Kitasatosporales</taxon>
        <taxon>Streptomycetaceae</taxon>
        <taxon>Streptomyces</taxon>
        <taxon>Streptomyces diastaticus group</taxon>
    </lineage>
</organism>
<keyword evidence="5" id="KW-1185">Reference proteome</keyword>
<gene>
    <name evidence="4" type="ORF">GCM10010227_09680</name>
    <name evidence="3" type="ORF">Sgou_04730</name>
</gene>
<dbReference type="PANTHER" id="PTHR43283:SF15">
    <property type="entry name" value="CONSERVED PROTEIN"/>
    <property type="match status" value="1"/>
</dbReference>
<dbReference type="PANTHER" id="PTHR43283">
    <property type="entry name" value="BETA-LACTAMASE-RELATED"/>
    <property type="match status" value="1"/>
</dbReference>
<protein>
    <submittedName>
        <fullName evidence="4">Serine hydrolase</fullName>
    </submittedName>
</protein>
<evidence type="ECO:0000313" key="6">
    <source>
        <dbReference type="Proteomes" id="UP000660975"/>
    </source>
</evidence>
<dbReference type="InterPro" id="IPR012338">
    <property type="entry name" value="Beta-lactam/transpept-like"/>
</dbReference>
<dbReference type="GO" id="GO:0016787">
    <property type="term" value="F:hydrolase activity"/>
    <property type="evidence" value="ECO:0007669"/>
    <property type="project" value="UniProtKB-KW"/>
</dbReference>
<comment type="caution">
    <text evidence="4">The sequence shown here is derived from an EMBL/GenBank/DDBJ whole genome shotgun (WGS) entry which is preliminary data.</text>
</comment>
<dbReference type="InterPro" id="IPR001466">
    <property type="entry name" value="Beta-lactam-related"/>
</dbReference>
<dbReference type="AlphaFoldDB" id="A0A8H9HER2"/>
<name>A0A8H9HER2_9ACTN</name>
<proteinExistence type="predicted"/>
<evidence type="ECO:0000313" key="4">
    <source>
        <dbReference type="EMBL" id="GGU58569.1"/>
    </source>
</evidence>
<dbReference type="EMBL" id="BLLO01000008">
    <property type="protein sequence ID" value="GFH75803.1"/>
    <property type="molecule type" value="Genomic_DNA"/>
</dbReference>
<evidence type="ECO:0000313" key="5">
    <source>
        <dbReference type="Proteomes" id="UP000480804"/>
    </source>
</evidence>
<dbReference type="Proteomes" id="UP000660975">
    <property type="component" value="Unassembled WGS sequence"/>
</dbReference>
<keyword evidence="4" id="KW-0378">Hydrolase</keyword>
<reference evidence="4" key="3">
    <citation type="submission" date="2020-09" db="EMBL/GenBank/DDBJ databases">
        <authorList>
            <person name="Sun Q."/>
            <person name="Ohkuma M."/>
        </authorList>
    </citation>
    <scope>NUCLEOTIDE SEQUENCE</scope>
    <source>
        <strain evidence="4">JCM 4136</strain>
    </source>
</reference>
<sequence length="348" mass="36606">MAFVTLMLSAPERPGALRATADAPATVGARLATRSGTGVPGGGPSTSAVLGGDSRHLLVPDARSRLADMRSLESLAWVDDWPVPHAAAAVVRSDGTVAGTHGPTDRRFALASVTKPIAAYTVLVAYEEGAVELDEPAGPEGSTVRHLLAHTSGLAFDEYRVQAEPGARRIYSNAGFEALGEHLAEATGIAFPEYLRQAVLEPLGMRATSLEGEQSPAKDGWSTVDDLIRFAAEVQAPQLLDARTVAEAISVVHPGLKGVLPGYGSQNPNDWGLGFEIRDGKSPHWTGQASSPRTYGHFGQSGTFLWIDPDARAAAVALTDRDFGPWAIEAWPGFTDAILKELGQGGGR</sequence>
<dbReference type="EMBL" id="BMSC01000002">
    <property type="protein sequence ID" value="GGU58569.1"/>
    <property type="molecule type" value="Genomic_DNA"/>
</dbReference>
<feature type="region of interest" description="Disordered" evidence="1">
    <location>
        <begin position="32"/>
        <end position="52"/>
    </location>
</feature>
<reference evidence="4" key="1">
    <citation type="journal article" date="2014" name="Int. J. Syst. Evol. Microbiol.">
        <title>Complete genome sequence of Corynebacterium casei LMG S-19264T (=DSM 44701T), isolated from a smear-ripened cheese.</title>
        <authorList>
            <consortium name="US DOE Joint Genome Institute (JGI-PGF)"/>
            <person name="Walter F."/>
            <person name="Albersmeier A."/>
            <person name="Kalinowski J."/>
            <person name="Ruckert C."/>
        </authorList>
    </citation>
    <scope>NUCLEOTIDE SEQUENCE</scope>
    <source>
        <strain evidence="4">JCM 4136</strain>
    </source>
</reference>
<feature type="domain" description="Beta-lactamase-related" evidence="2">
    <location>
        <begin position="84"/>
        <end position="324"/>
    </location>
</feature>